<dbReference type="PANTHER" id="PTHR22749:SF6">
    <property type="entry name" value="RIBOFLAVIN KINASE"/>
    <property type="match status" value="1"/>
</dbReference>
<evidence type="ECO:0000256" key="5">
    <source>
        <dbReference type="ARBA" id="ARBA00022679"/>
    </source>
</evidence>
<evidence type="ECO:0000259" key="15">
    <source>
        <dbReference type="SMART" id="SM00904"/>
    </source>
</evidence>
<name>A0ABY4EJA9_9BACI</name>
<evidence type="ECO:0000256" key="9">
    <source>
        <dbReference type="ARBA" id="ARBA00022827"/>
    </source>
</evidence>
<keyword evidence="5 14" id="KW-0808">Transferase</keyword>
<dbReference type="InterPro" id="IPR023468">
    <property type="entry name" value="Riboflavin_kinase"/>
</dbReference>
<comment type="pathway">
    <text evidence="1 14">Cofactor biosynthesis; FAD biosynthesis; FAD from FMN: step 1/1.</text>
</comment>
<sequence>METIQLPSSASKGIEPVIMVIDFFDGFHIGHQHLLEEVKSVTHERERLAVLSIERQSKYGEALTSLKDKEKLFIERGVDRYYYIEVDEKEDMPLQDLITKHLQLFKIKQIYISESFNPSEGGEFSMEKWGKRLHAPIKALPTVTLQGKEVDSESIKPLVKQGRMEAVQAMLGRPYEVSGVVEKGEQLGRKLGFPTLNLGGIDEYIQVKPGVYLGTVEISSGSWYYTLISAGYRPTVQGDSYKVEAYLLDFSGDVYNQEVTVKFLRHLRDEVNFDGMEDLVDQMKQDEHQARTLLGL</sequence>
<evidence type="ECO:0000256" key="3">
    <source>
        <dbReference type="ARBA" id="ARBA00022630"/>
    </source>
</evidence>
<protein>
    <recommendedName>
        <fullName evidence="14">Riboflavin biosynthesis protein</fullName>
    </recommendedName>
    <domain>
        <recommendedName>
            <fullName evidence="14">Riboflavin kinase</fullName>
            <ecNumber evidence="14">2.7.1.26</ecNumber>
        </recommendedName>
        <alternativeName>
            <fullName evidence="14">Flavokinase</fullName>
        </alternativeName>
    </domain>
    <domain>
        <recommendedName>
            <fullName evidence="14">FMN adenylyltransferase</fullName>
            <ecNumber evidence="14">2.7.7.2</ecNumber>
        </recommendedName>
        <alternativeName>
            <fullName evidence="14">FAD pyrophosphorylase</fullName>
        </alternativeName>
        <alternativeName>
            <fullName evidence="14">FAD synthase</fullName>
        </alternativeName>
    </domain>
</protein>
<evidence type="ECO:0000256" key="4">
    <source>
        <dbReference type="ARBA" id="ARBA00022643"/>
    </source>
</evidence>
<dbReference type="PANTHER" id="PTHR22749">
    <property type="entry name" value="RIBOFLAVIN KINASE/FMN ADENYLYLTRANSFERASE"/>
    <property type="match status" value="1"/>
</dbReference>
<evidence type="ECO:0000313" key="17">
    <source>
        <dbReference type="Proteomes" id="UP000831787"/>
    </source>
</evidence>
<comment type="similarity">
    <text evidence="14">Belongs to the ribF family.</text>
</comment>
<dbReference type="PIRSF" id="PIRSF004491">
    <property type="entry name" value="FAD_Synth"/>
    <property type="match status" value="1"/>
</dbReference>
<keyword evidence="3 14" id="KW-0285">Flavoprotein</keyword>
<dbReference type="RefSeq" id="WP_244710546.1">
    <property type="nucleotide sequence ID" value="NZ_CP095073.1"/>
</dbReference>
<dbReference type="Gene3D" id="3.40.50.620">
    <property type="entry name" value="HUPs"/>
    <property type="match status" value="1"/>
</dbReference>
<comment type="pathway">
    <text evidence="2 14">Cofactor biosynthesis; FMN biosynthesis; FMN from riboflavin (ATP route): step 1/1.</text>
</comment>
<evidence type="ECO:0000256" key="14">
    <source>
        <dbReference type="PIRNR" id="PIRNR004491"/>
    </source>
</evidence>
<feature type="domain" description="Riboflavin kinase" evidence="15">
    <location>
        <begin position="170"/>
        <end position="295"/>
    </location>
</feature>
<dbReference type="EC" id="2.7.7.2" evidence="14"/>
<evidence type="ECO:0000256" key="10">
    <source>
        <dbReference type="ARBA" id="ARBA00022840"/>
    </source>
</evidence>
<dbReference type="InterPro" id="IPR015864">
    <property type="entry name" value="FAD_synthase"/>
</dbReference>
<gene>
    <name evidence="16" type="ORF">MUN89_00555</name>
</gene>
<keyword evidence="17" id="KW-1185">Reference proteome</keyword>
<evidence type="ECO:0000256" key="13">
    <source>
        <dbReference type="ARBA" id="ARBA00049494"/>
    </source>
</evidence>
<dbReference type="SUPFAM" id="SSF52374">
    <property type="entry name" value="Nucleotidylyl transferase"/>
    <property type="match status" value="1"/>
</dbReference>
<dbReference type="EMBL" id="CP095073">
    <property type="protein sequence ID" value="UOQ44520.1"/>
    <property type="molecule type" value="Genomic_DNA"/>
</dbReference>
<comment type="catalytic activity">
    <reaction evidence="13 14">
        <text>FMN + ATP + H(+) = FAD + diphosphate</text>
        <dbReference type="Rhea" id="RHEA:17237"/>
        <dbReference type="ChEBI" id="CHEBI:15378"/>
        <dbReference type="ChEBI" id="CHEBI:30616"/>
        <dbReference type="ChEBI" id="CHEBI:33019"/>
        <dbReference type="ChEBI" id="CHEBI:57692"/>
        <dbReference type="ChEBI" id="CHEBI:58210"/>
        <dbReference type="EC" id="2.7.7.2"/>
    </reaction>
</comment>
<keyword evidence="4 14" id="KW-0288">FMN</keyword>
<evidence type="ECO:0000256" key="1">
    <source>
        <dbReference type="ARBA" id="ARBA00004726"/>
    </source>
</evidence>
<keyword evidence="9 14" id="KW-0274">FAD</keyword>
<evidence type="ECO:0000256" key="8">
    <source>
        <dbReference type="ARBA" id="ARBA00022777"/>
    </source>
</evidence>
<keyword evidence="6 14" id="KW-0548">Nucleotidyltransferase</keyword>
<dbReference type="Pfam" id="PF06574">
    <property type="entry name" value="FAD_syn"/>
    <property type="match status" value="1"/>
</dbReference>
<evidence type="ECO:0000256" key="2">
    <source>
        <dbReference type="ARBA" id="ARBA00005201"/>
    </source>
</evidence>
<evidence type="ECO:0000256" key="12">
    <source>
        <dbReference type="ARBA" id="ARBA00047880"/>
    </source>
</evidence>
<keyword evidence="7 14" id="KW-0547">Nucleotide-binding</keyword>
<keyword evidence="10 14" id="KW-0067">ATP-binding</keyword>
<accession>A0ABY4EJA9</accession>
<evidence type="ECO:0000313" key="16">
    <source>
        <dbReference type="EMBL" id="UOQ44520.1"/>
    </source>
</evidence>
<dbReference type="InterPro" id="IPR014729">
    <property type="entry name" value="Rossmann-like_a/b/a_fold"/>
</dbReference>
<dbReference type="InterPro" id="IPR015865">
    <property type="entry name" value="Riboflavin_kinase_bac/euk"/>
</dbReference>
<dbReference type="Proteomes" id="UP000831787">
    <property type="component" value="Chromosome"/>
</dbReference>
<dbReference type="SMART" id="SM00904">
    <property type="entry name" value="Flavokinase"/>
    <property type="match status" value="1"/>
</dbReference>
<dbReference type="InterPro" id="IPR002606">
    <property type="entry name" value="Riboflavin_kinase_bac"/>
</dbReference>
<dbReference type="InterPro" id="IPR023465">
    <property type="entry name" value="Riboflavin_kinase_dom_sf"/>
</dbReference>
<organism evidence="16 17">
    <name type="scientific">Halobacillus salinarum</name>
    <dbReference type="NCBI Taxonomy" id="2932257"/>
    <lineage>
        <taxon>Bacteria</taxon>
        <taxon>Bacillati</taxon>
        <taxon>Bacillota</taxon>
        <taxon>Bacilli</taxon>
        <taxon>Bacillales</taxon>
        <taxon>Bacillaceae</taxon>
        <taxon>Halobacillus</taxon>
    </lineage>
</organism>
<dbReference type="SUPFAM" id="SSF82114">
    <property type="entry name" value="Riboflavin kinase-like"/>
    <property type="match status" value="1"/>
</dbReference>
<keyword evidence="8 14" id="KW-0418">Kinase</keyword>
<dbReference type="Pfam" id="PF01687">
    <property type="entry name" value="Flavokinase"/>
    <property type="match status" value="1"/>
</dbReference>
<evidence type="ECO:0000256" key="6">
    <source>
        <dbReference type="ARBA" id="ARBA00022695"/>
    </source>
</evidence>
<evidence type="ECO:0000256" key="11">
    <source>
        <dbReference type="ARBA" id="ARBA00023268"/>
    </source>
</evidence>
<dbReference type="Gene3D" id="2.40.30.30">
    <property type="entry name" value="Riboflavin kinase-like"/>
    <property type="match status" value="1"/>
</dbReference>
<reference evidence="16 17" key="1">
    <citation type="submission" date="2022-04" db="EMBL/GenBank/DDBJ databases">
        <title>Halobacillus sp. isolated from saltern.</title>
        <authorList>
            <person name="Won M."/>
            <person name="Lee C.-M."/>
            <person name="Woen H.-Y."/>
            <person name="Kwon S.-W."/>
        </authorList>
    </citation>
    <scope>NUCLEOTIDE SEQUENCE [LARGE SCALE GENOMIC DNA]</scope>
    <source>
        <strain evidence="16 17">SSBR10-3</strain>
    </source>
</reference>
<proteinExistence type="inferred from homology"/>
<comment type="catalytic activity">
    <reaction evidence="12 14">
        <text>riboflavin + ATP = FMN + ADP + H(+)</text>
        <dbReference type="Rhea" id="RHEA:14357"/>
        <dbReference type="ChEBI" id="CHEBI:15378"/>
        <dbReference type="ChEBI" id="CHEBI:30616"/>
        <dbReference type="ChEBI" id="CHEBI:57986"/>
        <dbReference type="ChEBI" id="CHEBI:58210"/>
        <dbReference type="ChEBI" id="CHEBI:456216"/>
        <dbReference type="EC" id="2.7.1.26"/>
    </reaction>
</comment>
<dbReference type="EC" id="2.7.1.26" evidence="14"/>
<keyword evidence="11" id="KW-0511">Multifunctional enzyme</keyword>
<evidence type="ECO:0000256" key="7">
    <source>
        <dbReference type="ARBA" id="ARBA00022741"/>
    </source>
</evidence>